<organism evidence="1 2">
    <name type="scientific">Castor canadensis</name>
    <name type="common">American beaver</name>
    <dbReference type="NCBI Taxonomy" id="51338"/>
    <lineage>
        <taxon>Eukaryota</taxon>
        <taxon>Metazoa</taxon>
        <taxon>Chordata</taxon>
        <taxon>Craniata</taxon>
        <taxon>Vertebrata</taxon>
        <taxon>Euteleostomi</taxon>
        <taxon>Mammalia</taxon>
        <taxon>Eutheria</taxon>
        <taxon>Euarchontoglires</taxon>
        <taxon>Glires</taxon>
        <taxon>Rodentia</taxon>
        <taxon>Castorimorpha</taxon>
        <taxon>Castoridae</taxon>
        <taxon>Castor</taxon>
    </lineage>
</organism>
<sequence length="620" mass="68544">MAAAGGSRRAPAPGLRLSLPLATRLPAGPSREDVGKDNLGGEKMSGNNDWFQSSRVPSFAQMLKKNLPVQRSVQMVTTPTGYSSENCSLSNMASKVTQVTGNFPEPLLSKSLTSISNPVLPSKKIPKEFIMKYKRGEINPVSALHQFAQMQRVQLDLKETITTGNIMGPYFAFCAVVDGIQYKTGLGQNKKESRSNAAKLALDELLQLDEPEPKVLEPSGPPPIPAEPVVKPEAAYVSKIHYEGRHVQYAKISQIVKETFNQLISSHSQYLKCSSSLAAFIIERAGHHEVVAIGTGEYNYSQCIKPYGRVLHDTHAVVTARRSLLRYFYRQLLLFYSKNPAMMEKSIFCTEPASNLLTLKQNINIYLYMNQLPKGSAQIKSQLRLNPHSISAFEANEELSLHVAVEGKIYLTVYCPADIVNRINSMSSSDKLTRWEVLGIQGALLSHFIQPVYITSILVGDGNCSDTRGLEIAVNQRVDDALTSKLPMFYLVNRPHISLVPSAYPLQINLDYKSLSMNWAQGDISLEIVDGLSGKITESSPFKSGVSMASRLCKAAMLSRFNLLAKEAKKDDLLEASTYHAAKCMSGSYQEAKTLLKSYLQQHGYGSWIVKSPCIEQFSM</sequence>
<name>A0AC58JYN3_CASCN</name>
<dbReference type="RefSeq" id="XP_073897782.1">
    <property type="nucleotide sequence ID" value="XM_074041681.1"/>
</dbReference>
<evidence type="ECO:0000313" key="1">
    <source>
        <dbReference type="Proteomes" id="UP001732720"/>
    </source>
</evidence>
<gene>
    <name evidence="2" type="primary">Adad1</name>
</gene>
<dbReference type="Proteomes" id="UP001732720">
    <property type="component" value="Chromosome 9"/>
</dbReference>
<reference evidence="2" key="1">
    <citation type="submission" date="2025-08" db="UniProtKB">
        <authorList>
            <consortium name="RefSeq"/>
        </authorList>
    </citation>
    <scope>IDENTIFICATION</scope>
</reference>
<keyword evidence="1" id="KW-1185">Reference proteome</keyword>
<protein>
    <submittedName>
        <fullName evidence="2">Adenosine deaminase domain-containing protein 1</fullName>
    </submittedName>
</protein>
<proteinExistence type="predicted"/>
<evidence type="ECO:0000313" key="2">
    <source>
        <dbReference type="RefSeq" id="XP_073897782.1"/>
    </source>
</evidence>
<accession>A0AC58JYN3</accession>